<dbReference type="SUPFAM" id="SSF82714">
    <property type="entry name" value="Multidrug efflux transporter AcrB TolC docking domain, DN and DC subdomains"/>
    <property type="match status" value="2"/>
</dbReference>
<dbReference type="PATRIC" id="fig|1195763.3.peg.1446"/>
<feature type="transmembrane region" description="Helical" evidence="9">
    <location>
        <begin position="366"/>
        <end position="390"/>
    </location>
</feature>
<organism evidence="10 11">
    <name type="scientific">Photobacterium aquae</name>
    <dbReference type="NCBI Taxonomy" id="1195763"/>
    <lineage>
        <taxon>Bacteria</taxon>
        <taxon>Pseudomonadati</taxon>
        <taxon>Pseudomonadota</taxon>
        <taxon>Gammaproteobacteria</taxon>
        <taxon>Vibrionales</taxon>
        <taxon>Vibrionaceae</taxon>
        <taxon>Photobacterium</taxon>
    </lineage>
</organism>
<evidence type="ECO:0000256" key="3">
    <source>
        <dbReference type="ARBA" id="ARBA00022448"/>
    </source>
</evidence>
<dbReference type="Gene3D" id="3.30.70.1430">
    <property type="entry name" value="Multidrug efflux transporter AcrB pore domain"/>
    <property type="match status" value="2"/>
</dbReference>
<evidence type="ECO:0000256" key="9">
    <source>
        <dbReference type="RuleBase" id="RU364070"/>
    </source>
</evidence>
<dbReference type="FunFam" id="3.30.70.1430:FF:000002">
    <property type="entry name" value="Efflux pump membrane transporter"/>
    <property type="match status" value="1"/>
</dbReference>
<dbReference type="FunFam" id="3.30.70.1430:FF:000001">
    <property type="entry name" value="Efflux pump membrane transporter"/>
    <property type="match status" value="1"/>
</dbReference>
<evidence type="ECO:0000313" key="10">
    <source>
        <dbReference type="EMBL" id="KLV07230.1"/>
    </source>
</evidence>
<feature type="transmembrane region" description="Helical" evidence="9">
    <location>
        <begin position="535"/>
        <end position="555"/>
    </location>
</feature>
<dbReference type="FunFam" id="3.30.2090.10:FF:000002">
    <property type="entry name" value="Efflux pump membrane transporter"/>
    <property type="match status" value="1"/>
</dbReference>
<dbReference type="EMBL" id="LDOT01000006">
    <property type="protein sequence ID" value="KLV07230.1"/>
    <property type="molecule type" value="Genomic_DNA"/>
</dbReference>
<dbReference type="GO" id="GO:0005886">
    <property type="term" value="C:plasma membrane"/>
    <property type="evidence" value="ECO:0007669"/>
    <property type="project" value="UniProtKB-SubCell"/>
</dbReference>
<feature type="transmembrane region" description="Helical" evidence="9">
    <location>
        <begin position="340"/>
        <end position="359"/>
    </location>
</feature>
<dbReference type="AlphaFoldDB" id="A0A0J1H675"/>
<dbReference type="NCBIfam" id="TIGR00915">
    <property type="entry name" value="2A0602"/>
    <property type="match status" value="1"/>
</dbReference>
<proteinExistence type="inferred from homology"/>
<dbReference type="GO" id="GO:0015562">
    <property type="term" value="F:efflux transmembrane transporter activity"/>
    <property type="evidence" value="ECO:0007669"/>
    <property type="project" value="InterPro"/>
</dbReference>
<dbReference type="Gene3D" id="1.20.1640.10">
    <property type="entry name" value="Multidrug efflux transporter AcrB transmembrane domain"/>
    <property type="match status" value="2"/>
</dbReference>
<keyword evidence="5 9" id="KW-0997">Cell inner membrane</keyword>
<keyword evidence="6 9" id="KW-0812">Transmembrane</keyword>
<feature type="transmembrane region" description="Helical" evidence="9">
    <location>
        <begin position="964"/>
        <end position="984"/>
    </location>
</feature>
<dbReference type="PANTHER" id="PTHR32063:SF13">
    <property type="entry name" value="MULTIDRUG EFFLUX PUMP SUBUNIT ACRB-RELATED"/>
    <property type="match status" value="1"/>
</dbReference>
<dbReference type="OrthoDB" id="9757904at2"/>
<comment type="subcellular location">
    <subcellularLocation>
        <location evidence="1 9">Cell inner membrane</location>
        <topology evidence="1 9">Multi-pass membrane protein</topology>
    </subcellularLocation>
</comment>
<feature type="transmembrane region" description="Helical" evidence="9">
    <location>
        <begin position="996"/>
        <end position="1023"/>
    </location>
</feature>
<keyword evidence="3 9" id="KW-0813">Transport</keyword>
<evidence type="ECO:0000256" key="8">
    <source>
        <dbReference type="ARBA" id="ARBA00023136"/>
    </source>
</evidence>
<evidence type="ECO:0000256" key="5">
    <source>
        <dbReference type="ARBA" id="ARBA00022519"/>
    </source>
</evidence>
<comment type="similarity">
    <text evidence="2 9">Belongs to the resistance-nodulation-cell division (RND) (TC 2.A.6) family.</text>
</comment>
<protein>
    <recommendedName>
        <fullName evidence="9">Efflux pump membrane transporter</fullName>
    </recommendedName>
</protein>
<reference evidence="10 11" key="1">
    <citation type="submission" date="2015-05" db="EMBL/GenBank/DDBJ databases">
        <title>Photobacterium galathea sp. nov.</title>
        <authorList>
            <person name="Machado H."/>
            <person name="Gram L."/>
        </authorList>
    </citation>
    <scope>NUCLEOTIDE SEQUENCE [LARGE SCALE GENOMIC DNA]</scope>
    <source>
        <strain evidence="10 11">CGMCC 1.12159</strain>
    </source>
</reference>
<dbReference type="GO" id="GO:0009636">
    <property type="term" value="P:response to toxic substance"/>
    <property type="evidence" value="ECO:0007669"/>
    <property type="project" value="UniProtKB-ARBA"/>
</dbReference>
<keyword evidence="8 9" id="KW-0472">Membrane</keyword>
<gene>
    <name evidence="10" type="ORF">ABT56_06760</name>
</gene>
<dbReference type="Pfam" id="PF00873">
    <property type="entry name" value="ACR_tran"/>
    <property type="match status" value="1"/>
</dbReference>
<dbReference type="InterPro" id="IPR001036">
    <property type="entry name" value="Acrflvin-R"/>
</dbReference>
<keyword evidence="7 9" id="KW-1133">Transmembrane helix</keyword>
<accession>A0A0J1H675</accession>
<sequence>MAHFFIARPVFAWVLAILVMLAGVIAIILLPIAQYPTIAPPAIQISATYPGASAKTAEDSVTQVIEQQMNGLDNLLYMSSTSDSFGNITTTLTFAAGTDPDIAQVQVQNKLSAATPLLPLEVQNQGVRVEKASNSILMVIGFVSDDPSLDNSDISDYIASNVLDPLSRVDGVGQTQLFGAEYAMRIWLNPYQLENFDLMPSDVVAAIEEQNAQVSAGQLGAAPAARGQQLNATITAQSRLQSVEQFKKILLKVNPDGSQVLMADVAEVQLGSASYQTDSSYNKQPASGISIALATGKNALETANAVRAKLTELQPFFPEGIKVVYPYDTTPFIKISIEEVVKTLLEAVFLVFLVMLLFLQSLRATLIPTIAVPVVVLGTFAVLLILGYSINTLTMFALVLAIGLLVDDAIVVVENVERIMEEEGLEPREATEKSMHEITSALIGIGMVLCAVFIPMAFFAGSTGAIYRQFSITIVTAVALSVLVAIILTPTLCISLLKTTDGHKDTGFAGWFNRHFNNATDKYTKAVTFITHRSVRFLLIYLGIGAVMAMLFLRLPSGFLPDEDQGVMMSMVQLPSGSTQEQTLEILDQVEDYFLEEEKKNVKSVFSVAGFSFAGSGANTGMMFVSLTDWDKRTSDNDKVNAIVRRAMMAFTQIPEALIFAFAPPAIMELGNATGFDMFLQDRAGLGHEKMIEARNQLLGMAAQNPKLTAVRPNGLDDTPQYHLNIDQLKARALGVSINDINSTLGTALGSRYVNDFVDRGRVKQVYVQANTPYRMNPEDIMEWKVRNSEGQMVAMRVFSEGEWTYGSPRLERYNGISAMEILGEPAPGVSTGDAMLEMENIVSQLPAGVGLEWTGMSYQERISSGQAPMLYALSILIVFLCLAALYESWAVPFSVILIIPLGILGAVTATLLFNLDNDVYFQVGLLTTIGLASKNAIMIVEFAKSYHEAGEDMFKAAIHAAKIRLRPILMTSLAFGMGVIPLATSNGAGSGAQNAVGTGVVGGVLTATFLGIFFVPLFFVVVTRVFQGKDPEPDTLPITPDKEEPRHD</sequence>
<feature type="transmembrane region" description="Helical" evidence="9">
    <location>
        <begin position="870"/>
        <end position="887"/>
    </location>
</feature>
<dbReference type="Gene3D" id="3.30.2090.10">
    <property type="entry name" value="Multidrug efflux transporter AcrB TolC docking domain, DN and DC subdomains"/>
    <property type="match status" value="2"/>
</dbReference>
<dbReference type="FunFam" id="3.30.2090.10:FF:000001">
    <property type="entry name" value="Efflux pump membrane transporter"/>
    <property type="match status" value="1"/>
</dbReference>
<feature type="transmembrane region" description="Helical" evidence="9">
    <location>
        <begin position="438"/>
        <end position="460"/>
    </location>
</feature>
<evidence type="ECO:0000256" key="1">
    <source>
        <dbReference type="ARBA" id="ARBA00004429"/>
    </source>
</evidence>
<dbReference type="PRINTS" id="PR00702">
    <property type="entry name" value="ACRIFLAVINRP"/>
</dbReference>
<feature type="transmembrane region" description="Helical" evidence="9">
    <location>
        <begin position="894"/>
        <end position="914"/>
    </location>
</feature>
<evidence type="ECO:0000313" key="11">
    <source>
        <dbReference type="Proteomes" id="UP000036097"/>
    </source>
</evidence>
<name>A0A0J1H675_9GAMM</name>
<keyword evidence="4" id="KW-1003">Cell membrane</keyword>
<comment type="caution">
    <text evidence="9">Lacks conserved residue(s) required for the propagation of feature annotation.</text>
</comment>
<dbReference type="Proteomes" id="UP000036097">
    <property type="component" value="Unassembled WGS sequence"/>
</dbReference>
<evidence type="ECO:0000256" key="2">
    <source>
        <dbReference type="ARBA" id="ARBA00010942"/>
    </source>
</evidence>
<dbReference type="InterPro" id="IPR027463">
    <property type="entry name" value="AcrB_DN_DC_subdom"/>
</dbReference>
<comment type="caution">
    <text evidence="10">The sequence shown here is derived from an EMBL/GenBank/DDBJ whole genome shotgun (WGS) entry which is preliminary data.</text>
</comment>
<feature type="transmembrane region" description="Helical" evidence="9">
    <location>
        <begin position="472"/>
        <end position="497"/>
    </location>
</feature>
<dbReference type="SUPFAM" id="SSF82693">
    <property type="entry name" value="Multidrug efflux transporter AcrB pore domain, PN1, PN2, PC1 and PC2 subdomains"/>
    <property type="match status" value="4"/>
</dbReference>
<dbReference type="PANTHER" id="PTHR32063">
    <property type="match status" value="1"/>
</dbReference>
<evidence type="ECO:0000256" key="7">
    <source>
        <dbReference type="ARBA" id="ARBA00022989"/>
    </source>
</evidence>
<evidence type="ECO:0000256" key="4">
    <source>
        <dbReference type="ARBA" id="ARBA00022475"/>
    </source>
</evidence>
<feature type="transmembrane region" description="Helical" evidence="9">
    <location>
        <begin position="920"/>
        <end position="943"/>
    </location>
</feature>
<dbReference type="FunFam" id="1.20.1640.10:FF:000001">
    <property type="entry name" value="Efflux pump membrane transporter"/>
    <property type="match status" value="1"/>
</dbReference>
<dbReference type="Gene3D" id="3.30.70.1440">
    <property type="entry name" value="Multidrug efflux transporter AcrB pore domain"/>
    <property type="match status" value="1"/>
</dbReference>
<evidence type="ECO:0000256" key="6">
    <source>
        <dbReference type="ARBA" id="ARBA00022692"/>
    </source>
</evidence>
<dbReference type="GO" id="GO:0042910">
    <property type="term" value="F:xenobiotic transmembrane transporter activity"/>
    <property type="evidence" value="ECO:0007669"/>
    <property type="project" value="TreeGrafter"/>
</dbReference>
<dbReference type="InterPro" id="IPR004764">
    <property type="entry name" value="MdtF-like"/>
</dbReference>
<dbReference type="Gene3D" id="3.30.70.1320">
    <property type="entry name" value="Multidrug efflux transporter AcrB pore domain like"/>
    <property type="match status" value="1"/>
</dbReference>
<dbReference type="STRING" id="1195763.ABT56_06760"/>
<keyword evidence="11" id="KW-1185">Reference proteome</keyword>
<feature type="transmembrane region" description="Helical" evidence="9">
    <location>
        <begin position="12"/>
        <end position="33"/>
    </location>
</feature>
<dbReference type="NCBIfam" id="NF000282">
    <property type="entry name" value="RND_permease_1"/>
    <property type="match status" value="1"/>
</dbReference>
<dbReference type="SUPFAM" id="SSF82866">
    <property type="entry name" value="Multidrug efflux transporter AcrB transmembrane domain"/>
    <property type="match status" value="2"/>
</dbReference>
<dbReference type="RefSeq" id="WP_047878083.1">
    <property type="nucleotide sequence ID" value="NZ_LDOT01000006.1"/>
</dbReference>